<protein>
    <submittedName>
        <fullName evidence="2">Unannotated protein</fullName>
    </submittedName>
</protein>
<dbReference type="CDD" id="cd02185">
    <property type="entry name" value="AroH"/>
    <property type="match status" value="1"/>
</dbReference>
<accession>A0A6J7JW14</accession>
<proteinExistence type="predicted"/>
<dbReference type="PANTHER" id="PTHR21164">
    <property type="entry name" value="CHORISMATE MUTASE"/>
    <property type="match status" value="1"/>
</dbReference>
<name>A0A6J7JW14_9ZZZZ</name>
<dbReference type="InterPro" id="IPR008243">
    <property type="entry name" value="Chorismate_mutase_AroH"/>
</dbReference>
<dbReference type="PANTHER" id="PTHR21164:SF0">
    <property type="entry name" value="CHORISMATE MUTASE AROH"/>
    <property type="match status" value="1"/>
</dbReference>
<dbReference type="NCBIfam" id="TIGR01796">
    <property type="entry name" value="CM_mono_aroH"/>
    <property type="match status" value="1"/>
</dbReference>
<reference evidence="2" key="1">
    <citation type="submission" date="2020-05" db="EMBL/GenBank/DDBJ databases">
        <authorList>
            <person name="Chiriac C."/>
            <person name="Salcher M."/>
            <person name="Ghai R."/>
            <person name="Kavagutti S V."/>
        </authorList>
    </citation>
    <scope>NUCLEOTIDE SEQUENCE</scope>
</reference>
<dbReference type="Gene3D" id="3.30.1330.40">
    <property type="entry name" value="RutC-like"/>
    <property type="match status" value="1"/>
</dbReference>
<evidence type="ECO:0000313" key="2">
    <source>
        <dbReference type="EMBL" id="CAB4947810.1"/>
    </source>
</evidence>
<dbReference type="Pfam" id="PF07736">
    <property type="entry name" value="CM_1"/>
    <property type="match status" value="1"/>
</dbReference>
<dbReference type="EMBL" id="CAEZVK010000020">
    <property type="protein sequence ID" value="CAB4624683.1"/>
    <property type="molecule type" value="Genomic_DNA"/>
</dbReference>
<gene>
    <name evidence="1" type="ORF">UFOPK2000_00328</name>
    <name evidence="2" type="ORF">UFOPK3708_01822</name>
</gene>
<dbReference type="EMBL" id="CAFBNA010000171">
    <property type="protein sequence ID" value="CAB4947810.1"/>
    <property type="molecule type" value="Genomic_DNA"/>
</dbReference>
<dbReference type="GO" id="GO:0004106">
    <property type="term" value="F:chorismate mutase activity"/>
    <property type="evidence" value="ECO:0007669"/>
    <property type="project" value="TreeGrafter"/>
</dbReference>
<dbReference type="PROSITE" id="PS51167">
    <property type="entry name" value="CHORISMATE_MUT_1"/>
    <property type="match status" value="1"/>
</dbReference>
<evidence type="ECO:0000313" key="1">
    <source>
        <dbReference type="EMBL" id="CAB4624683.1"/>
    </source>
</evidence>
<organism evidence="2">
    <name type="scientific">freshwater metagenome</name>
    <dbReference type="NCBI Taxonomy" id="449393"/>
    <lineage>
        <taxon>unclassified sequences</taxon>
        <taxon>metagenomes</taxon>
        <taxon>ecological metagenomes</taxon>
    </lineage>
</organism>
<dbReference type="SUPFAM" id="SSF55298">
    <property type="entry name" value="YjgF-like"/>
    <property type="match status" value="1"/>
</dbReference>
<dbReference type="InterPro" id="IPR035959">
    <property type="entry name" value="RutC-like_sf"/>
</dbReference>
<dbReference type="GO" id="GO:0046417">
    <property type="term" value="P:chorismate metabolic process"/>
    <property type="evidence" value="ECO:0007669"/>
    <property type="project" value="TreeGrafter"/>
</dbReference>
<sequence length="122" mass="13355">MTSAVRALRGATTIDADTADDVRARTIALLEQMIERNGVDHEDIISVLFTATDDIHSMFPASAARDIGFGDIPLICARELDITGATPFCIRVLMHLSTTRSRSELRHVYLEGASGLRDDLPE</sequence>
<dbReference type="AlphaFoldDB" id="A0A6J7JW14"/>
<dbReference type="PIRSF" id="PIRSF005965">
    <property type="entry name" value="Chor_mut_AroH"/>
    <property type="match status" value="1"/>
</dbReference>